<comment type="similarity">
    <text evidence="1 2">Belongs to the UPF0146 family.</text>
</comment>
<dbReference type="HAMAP" id="MF_00341">
    <property type="entry name" value="UPF0146"/>
    <property type="match status" value="1"/>
</dbReference>
<dbReference type="EMBL" id="LKCM01000237">
    <property type="protein sequence ID" value="KPQ42378.1"/>
    <property type="molecule type" value="Genomic_DNA"/>
</dbReference>
<dbReference type="Gene3D" id="3.40.50.150">
    <property type="entry name" value="Vaccinia Virus protein VP39"/>
    <property type="match status" value="1"/>
</dbReference>
<dbReference type="AlphaFoldDB" id="A0A0N8KQK3"/>
<comment type="caution">
    <text evidence="3">The sequence shown here is derived from an EMBL/GenBank/DDBJ whole genome shotgun (WGS) entry which is preliminary data.</text>
</comment>
<dbReference type="PIRSF" id="PIRSF016725">
    <property type="entry name" value="UCP016725"/>
    <property type="match status" value="1"/>
</dbReference>
<reference evidence="3 4" key="1">
    <citation type="submission" date="2015-09" db="EMBL/GenBank/DDBJ databases">
        <title>A metagenomics-based metabolic model of nitrate-dependent anaerobic oxidation of methane by Methanoperedens-like archaea.</title>
        <authorList>
            <person name="Arshad A."/>
            <person name="Speth D.R."/>
            <person name="De Graaf R.M."/>
            <person name="Op Den Camp H.J."/>
            <person name="Jetten M.S."/>
            <person name="Welte C.U."/>
        </authorList>
    </citation>
    <scope>NUCLEOTIDE SEQUENCE [LARGE SCALE GENOMIC DNA]</scope>
</reference>
<gene>
    <name evidence="3" type="ORF">MPEBLZ_03095</name>
</gene>
<dbReference type="Proteomes" id="UP000050360">
    <property type="component" value="Unassembled WGS sequence"/>
</dbReference>
<evidence type="ECO:0000313" key="3">
    <source>
        <dbReference type="EMBL" id="KPQ42378.1"/>
    </source>
</evidence>
<evidence type="ECO:0000313" key="4">
    <source>
        <dbReference type="Proteomes" id="UP000050360"/>
    </source>
</evidence>
<proteinExistence type="inferred from homology"/>
<sequence length="133" mass="15403">MILDYKDIAEYIITNYRNKVVEVGVGSLPQVALLLKDKLDVVVTDINEQKYAGVRFCRDDIFKPDMGIYRNASLIYAIRPPIDLQDAIAAIAREVKADLIIRPFGNEKADLIKYFKEYSLVNYQKARFYLYRS</sequence>
<accession>A0A0N8KQK3</accession>
<evidence type="ECO:0000256" key="1">
    <source>
        <dbReference type="ARBA" id="ARBA00006969"/>
    </source>
</evidence>
<evidence type="ECO:0000256" key="2">
    <source>
        <dbReference type="HAMAP-Rule" id="MF_00341"/>
    </source>
</evidence>
<name>A0A0N8KQK3_9EURY</name>
<dbReference type="InterPro" id="IPR029063">
    <property type="entry name" value="SAM-dependent_MTases_sf"/>
</dbReference>
<organism evidence="3 4">
    <name type="scientific">Candidatus Methanoperedens nitratireducens</name>
    <dbReference type="NCBI Taxonomy" id="1392998"/>
    <lineage>
        <taxon>Archaea</taxon>
        <taxon>Methanobacteriati</taxon>
        <taxon>Methanobacteriota</taxon>
        <taxon>Stenosarchaea group</taxon>
        <taxon>Methanomicrobia</taxon>
        <taxon>Methanosarcinales</taxon>
        <taxon>ANME-2 cluster</taxon>
        <taxon>Candidatus Methanoperedentaceae</taxon>
        <taxon>Candidatus Methanoperedens</taxon>
    </lineage>
</organism>
<dbReference type="Pfam" id="PF03686">
    <property type="entry name" value="UPF0146"/>
    <property type="match status" value="1"/>
</dbReference>
<protein>
    <recommendedName>
        <fullName evidence="2">UPF0146 protein MPEBLZ_03095</fullName>
    </recommendedName>
</protein>
<dbReference type="InterPro" id="IPR005353">
    <property type="entry name" value="UPF0146"/>
</dbReference>